<feature type="transmembrane region" description="Helical" evidence="1">
    <location>
        <begin position="6"/>
        <end position="24"/>
    </location>
</feature>
<accession>A0A495EBV2</accession>
<sequence length="310" mass="35603">MKINTKYYYAGLFLLLNVSIFVGCKSSKKLQYKNTSNIEEWISLFNGKNLEGWDIKFTGKELNDNYKNTFVAEDSMLRIKYDAYSKFNNDFGHLYYKKPFAYYKLSFDYRFTGEQTKGGSTSNNRNSGIMLHSQSAISNEFDQQFPVSVELQLLGGLKDKKARPTGNVCTPGTLIVTGENINYKHCVSSSSKTYYGDQWVHAEAIVLGGESMAFIVENDTVLKFKTPQIGSLEKNKQYRGENWKKWKINKETWSSKTGEILNEGYIALQAESHPIDFKNLKVLDLCGCKDPKAKNYKTYYIKNKPESCYY</sequence>
<protein>
    <submittedName>
        <fullName evidence="3">Uncharacterized protein DUF1080</fullName>
    </submittedName>
</protein>
<keyword evidence="1" id="KW-0472">Membrane</keyword>
<evidence type="ECO:0000256" key="1">
    <source>
        <dbReference type="SAM" id="Phobius"/>
    </source>
</evidence>
<dbReference type="RefSeq" id="WP_121063519.1">
    <property type="nucleotide sequence ID" value="NZ_RBIQ01000007.1"/>
</dbReference>
<evidence type="ECO:0000313" key="3">
    <source>
        <dbReference type="EMBL" id="RKR14368.1"/>
    </source>
</evidence>
<evidence type="ECO:0000313" key="4">
    <source>
        <dbReference type="Proteomes" id="UP000269412"/>
    </source>
</evidence>
<dbReference type="OrthoDB" id="9787527at2"/>
<dbReference type="Pfam" id="PF06439">
    <property type="entry name" value="3keto-disac_hyd"/>
    <property type="match status" value="1"/>
</dbReference>
<feature type="domain" description="3-keto-alpha-glucoside-1,2-lyase/3-keto-2-hydroxy-glucal hydratase" evidence="2">
    <location>
        <begin position="40"/>
        <end position="282"/>
    </location>
</feature>
<dbReference type="Proteomes" id="UP000269412">
    <property type="component" value="Unassembled WGS sequence"/>
</dbReference>
<gene>
    <name evidence="3" type="ORF">CLV91_0443</name>
</gene>
<comment type="caution">
    <text evidence="3">The sequence shown here is derived from an EMBL/GenBank/DDBJ whole genome shotgun (WGS) entry which is preliminary data.</text>
</comment>
<reference evidence="3 4" key="1">
    <citation type="submission" date="2018-10" db="EMBL/GenBank/DDBJ databases">
        <title>Genomic Encyclopedia of Archaeal and Bacterial Type Strains, Phase II (KMG-II): from individual species to whole genera.</title>
        <authorList>
            <person name="Goeker M."/>
        </authorList>
    </citation>
    <scope>NUCLEOTIDE SEQUENCE [LARGE SCALE GENOMIC DNA]</scope>
    <source>
        <strain evidence="3 4">DSM 25230</strain>
    </source>
</reference>
<evidence type="ECO:0000259" key="2">
    <source>
        <dbReference type="Pfam" id="PF06439"/>
    </source>
</evidence>
<dbReference type="PROSITE" id="PS51257">
    <property type="entry name" value="PROKAR_LIPOPROTEIN"/>
    <property type="match status" value="1"/>
</dbReference>
<organism evidence="3 4">
    <name type="scientific">Maribacter vaceletii</name>
    <dbReference type="NCBI Taxonomy" id="1206816"/>
    <lineage>
        <taxon>Bacteria</taxon>
        <taxon>Pseudomonadati</taxon>
        <taxon>Bacteroidota</taxon>
        <taxon>Flavobacteriia</taxon>
        <taxon>Flavobacteriales</taxon>
        <taxon>Flavobacteriaceae</taxon>
        <taxon>Maribacter</taxon>
    </lineage>
</organism>
<proteinExistence type="predicted"/>
<name>A0A495EBV2_9FLAO</name>
<dbReference type="EMBL" id="RBIQ01000007">
    <property type="protein sequence ID" value="RKR14368.1"/>
    <property type="molecule type" value="Genomic_DNA"/>
</dbReference>
<dbReference type="GO" id="GO:0016787">
    <property type="term" value="F:hydrolase activity"/>
    <property type="evidence" value="ECO:0007669"/>
    <property type="project" value="InterPro"/>
</dbReference>
<keyword evidence="1" id="KW-0812">Transmembrane</keyword>
<dbReference type="AlphaFoldDB" id="A0A495EBV2"/>
<keyword evidence="4" id="KW-1185">Reference proteome</keyword>
<dbReference type="Gene3D" id="2.60.120.560">
    <property type="entry name" value="Exo-inulinase, domain 1"/>
    <property type="match status" value="1"/>
</dbReference>
<dbReference type="InterPro" id="IPR010496">
    <property type="entry name" value="AL/BT2_dom"/>
</dbReference>
<keyword evidence="1" id="KW-1133">Transmembrane helix</keyword>